<keyword evidence="1" id="KW-1133">Transmembrane helix</keyword>
<name>A0A351R9E0_9PROT</name>
<dbReference type="Proteomes" id="UP000264313">
    <property type="component" value="Unassembled WGS sequence"/>
</dbReference>
<dbReference type="NCBIfam" id="NF041043">
    <property type="entry name" value="BPSS1780_fam"/>
    <property type="match status" value="1"/>
</dbReference>
<evidence type="ECO:0000256" key="1">
    <source>
        <dbReference type="SAM" id="Phobius"/>
    </source>
</evidence>
<feature type="transmembrane region" description="Helical" evidence="1">
    <location>
        <begin position="145"/>
        <end position="174"/>
    </location>
</feature>
<accession>A0A351R9E0</accession>
<proteinExistence type="predicted"/>
<sequence length="262" mass="28893">MAEDLNMQAPVIRQVPAASAWLWIVNGIALFRANPVMWIILLVIYLAIMIPISLVPILGSVVSTLLAPVFAAGMMWGCQALTRNQDLEINHLFQGFKQNTSQLIAVGGIYMMSLLVIAVFVVLMMDRPTIELIAQGKDLSPEQASTVLLPLLIAMLFLMPVLMGYWFAPVLAGLNQLKAVDAMKLSFVACLKNMLPFLLYGLIFMAVLMAAMWLVVSLHVIFAVVFVAIIPVMMTSLYTSYADIFGIENPSQNLDQDQQDQA</sequence>
<reference evidence="2 3" key="1">
    <citation type="journal article" date="2018" name="Nat. Biotechnol.">
        <title>A standardized bacterial taxonomy based on genome phylogeny substantially revises the tree of life.</title>
        <authorList>
            <person name="Parks D.H."/>
            <person name="Chuvochina M."/>
            <person name="Waite D.W."/>
            <person name="Rinke C."/>
            <person name="Skarshewski A."/>
            <person name="Chaumeil P.A."/>
            <person name="Hugenholtz P."/>
        </authorList>
    </citation>
    <scope>NUCLEOTIDE SEQUENCE [LARGE SCALE GENOMIC DNA]</scope>
    <source>
        <strain evidence="2">UBA9958</strain>
    </source>
</reference>
<dbReference type="InterPro" id="IPR047798">
    <property type="entry name" value="BPSS1780-like"/>
</dbReference>
<evidence type="ECO:0008006" key="4">
    <source>
        <dbReference type="Google" id="ProtNLM"/>
    </source>
</evidence>
<feature type="transmembrane region" description="Helical" evidence="1">
    <location>
        <begin position="195"/>
        <end position="214"/>
    </location>
</feature>
<dbReference type="AlphaFoldDB" id="A0A351R9E0"/>
<evidence type="ECO:0000313" key="2">
    <source>
        <dbReference type="EMBL" id="HBA08661.1"/>
    </source>
</evidence>
<feature type="transmembrane region" description="Helical" evidence="1">
    <location>
        <begin position="12"/>
        <end position="31"/>
    </location>
</feature>
<dbReference type="EMBL" id="DNAA01000071">
    <property type="protein sequence ID" value="HBA08661.1"/>
    <property type="molecule type" value="Genomic_DNA"/>
</dbReference>
<evidence type="ECO:0000313" key="3">
    <source>
        <dbReference type="Proteomes" id="UP000264313"/>
    </source>
</evidence>
<feature type="transmembrane region" description="Helical" evidence="1">
    <location>
        <begin position="220"/>
        <end position="241"/>
    </location>
</feature>
<keyword evidence="1" id="KW-0472">Membrane</keyword>
<feature type="transmembrane region" description="Helical" evidence="1">
    <location>
        <begin position="103"/>
        <end position="125"/>
    </location>
</feature>
<organism evidence="2 3">
    <name type="scientific">Methylotenera mobilis</name>
    <dbReference type="NCBI Taxonomy" id="359408"/>
    <lineage>
        <taxon>Bacteria</taxon>
        <taxon>Pseudomonadati</taxon>
        <taxon>Pseudomonadota</taxon>
        <taxon>Betaproteobacteria</taxon>
        <taxon>Nitrosomonadales</taxon>
        <taxon>Methylophilaceae</taxon>
        <taxon>Methylotenera</taxon>
    </lineage>
</organism>
<protein>
    <recommendedName>
        <fullName evidence="4">Transmembrane protein</fullName>
    </recommendedName>
</protein>
<keyword evidence="1" id="KW-0812">Transmembrane</keyword>
<comment type="caution">
    <text evidence="2">The sequence shown here is derived from an EMBL/GenBank/DDBJ whole genome shotgun (WGS) entry which is preliminary data.</text>
</comment>
<gene>
    <name evidence="2" type="ORF">DCW48_03100</name>
</gene>
<dbReference type="STRING" id="1132855.GCA_000384255_02456"/>